<accession>A0ABT3ZPA2</accession>
<organism evidence="6 7">
    <name type="scientific">Robbsia betulipollinis</name>
    <dbReference type="NCBI Taxonomy" id="2981849"/>
    <lineage>
        <taxon>Bacteria</taxon>
        <taxon>Pseudomonadati</taxon>
        <taxon>Pseudomonadota</taxon>
        <taxon>Betaproteobacteria</taxon>
        <taxon>Burkholderiales</taxon>
        <taxon>Burkholderiaceae</taxon>
        <taxon>Robbsia</taxon>
    </lineage>
</organism>
<reference evidence="6" key="1">
    <citation type="submission" date="2022-11" db="EMBL/GenBank/DDBJ databases">
        <title>Robbsia betulipollinis sp. nov., isolated from pollen of birch (Betula pendula).</title>
        <authorList>
            <person name="Shi H."/>
            <person name="Ambika Manirajan B."/>
            <person name="Ratering S."/>
            <person name="Geissler-Plaum R."/>
            <person name="Schnell S."/>
        </authorList>
    </citation>
    <scope>NUCLEOTIDE SEQUENCE</scope>
    <source>
        <strain evidence="6">Bb-Pol-6</strain>
    </source>
</reference>
<dbReference type="Pfam" id="PF04717">
    <property type="entry name" value="Phage_base_V"/>
    <property type="match status" value="1"/>
</dbReference>
<dbReference type="PANTHER" id="PTHR32305">
    <property type="match status" value="1"/>
</dbReference>
<dbReference type="SUPFAM" id="SSF69279">
    <property type="entry name" value="Phage tail proteins"/>
    <property type="match status" value="2"/>
</dbReference>
<protein>
    <submittedName>
        <fullName evidence="6">Type VI secretion system tip protein TssI/VgrG</fullName>
    </submittedName>
</protein>
<dbReference type="NCBIfam" id="TIGR03361">
    <property type="entry name" value="VI_Rhs_Vgr"/>
    <property type="match status" value="1"/>
</dbReference>
<gene>
    <name evidence="6" type="primary">tssI</name>
    <name evidence="6" type="ORF">OVY01_14275</name>
</gene>
<evidence type="ECO:0000259" key="4">
    <source>
        <dbReference type="Pfam" id="PF04717"/>
    </source>
</evidence>
<comment type="subcellular location">
    <subcellularLocation>
        <location evidence="1">Secreted</location>
    </subcellularLocation>
</comment>
<dbReference type="RefSeq" id="WP_267848266.1">
    <property type="nucleotide sequence ID" value="NZ_JAPMXC010000003.1"/>
</dbReference>
<feature type="domain" description="Gp5/Type VI secretion system Vgr C-terminal trimerisation" evidence="5">
    <location>
        <begin position="456"/>
        <end position="565"/>
    </location>
</feature>
<dbReference type="InterPro" id="IPR037026">
    <property type="entry name" value="Vgr_OB-fold_dom_sf"/>
</dbReference>
<evidence type="ECO:0000313" key="7">
    <source>
        <dbReference type="Proteomes" id="UP001082899"/>
    </source>
</evidence>
<dbReference type="Gene3D" id="2.30.110.50">
    <property type="match status" value="1"/>
</dbReference>
<dbReference type="Proteomes" id="UP001082899">
    <property type="component" value="Unassembled WGS sequence"/>
</dbReference>
<dbReference type="Pfam" id="PF22178">
    <property type="entry name" value="Gp5_trimer_C"/>
    <property type="match status" value="1"/>
</dbReference>
<sequence length="647" mass="70184">MANGVTQARSFLSVSTPFGADVLSLERFTGREAISAPFSFRLEMRSSNGDLDPSGIIGQPLGVRLARAGQTQRHFHGIVARFVHESGRAEASRYAAVVVPRLWLLTLGSDRAIHQNKSAADIVRAVLHEHNILVEDRLSGTYPVREYCVCYDESPFSFISRLMEEEGIFYFFTFAEGRHTLVLADNAAAHATSDSAPVMRYAPESPDSRTLEAVTQFELEHRVVAQDVTLNDYDCGQSTAPLLVTVPESGGRGARYLYPGKYATLPEGERLASLRLDAQQMAGVAGRGASQCYTLRAGAKFTLVGHHRDALNGVQVVRSVEHAATESAYENRFETFAENRRFRPPSAAPRPAVQGMHTAVVVGPAGEEIWTDDLGRVKVRFHWDRHAARDENSSCWVRVAQAVAGQGWGQLFLPRVGHEVLVSYIDGDPDRPLVTGSVYNDTHTPPVSLPAAQTQSVIRSRSSKAGRAGNEIRMEDRLDHEELFLHAQKDMKIDVENDLHTTLLAGSHRLKVERGDRTIDVREGQETHMVHGDRSVTVGGTQVHHTEGDHRHTVAGNYTLCVAGDLLIDVTGSVAIKAGNALTSQAGTSLSNQAGLDLTNKGGTTLENSAGTTLTNRGLVVESKASATQTVDGGGMLTLKGGMVAIN</sequence>
<proteinExistence type="inferred from homology"/>
<keyword evidence="7" id="KW-1185">Reference proteome</keyword>
<name>A0ABT3ZPA2_9BURK</name>
<dbReference type="Pfam" id="PF05954">
    <property type="entry name" value="Phage_GPD"/>
    <property type="match status" value="1"/>
</dbReference>
<dbReference type="NCBIfam" id="TIGR01646">
    <property type="entry name" value="vgr_GE"/>
    <property type="match status" value="1"/>
</dbReference>
<dbReference type="SUPFAM" id="SSF69255">
    <property type="entry name" value="gp5 N-terminal domain-like"/>
    <property type="match status" value="1"/>
</dbReference>
<dbReference type="Gene3D" id="3.55.50.10">
    <property type="entry name" value="Baseplate protein-like domains"/>
    <property type="match status" value="1"/>
</dbReference>
<dbReference type="SUPFAM" id="SSF69349">
    <property type="entry name" value="Phage fibre proteins"/>
    <property type="match status" value="1"/>
</dbReference>
<evidence type="ECO:0000256" key="3">
    <source>
        <dbReference type="ARBA" id="ARBA00022525"/>
    </source>
</evidence>
<dbReference type="InterPro" id="IPR006531">
    <property type="entry name" value="Gp5/Vgr_OB"/>
</dbReference>
<dbReference type="InterPro" id="IPR050708">
    <property type="entry name" value="T6SS_VgrG/RHS"/>
</dbReference>
<keyword evidence="3" id="KW-0964">Secreted</keyword>
<evidence type="ECO:0000256" key="1">
    <source>
        <dbReference type="ARBA" id="ARBA00004613"/>
    </source>
</evidence>
<dbReference type="Gene3D" id="4.10.220.110">
    <property type="match status" value="1"/>
</dbReference>
<dbReference type="Gene3D" id="2.40.50.230">
    <property type="entry name" value="Gp5 N-terminal domain"/>
    <property type="match status" value="1"/>
</dbReference>
<dbReference type="InterPro" id="IPR006533">
    <property type="entry name" value="T6SS_Vgr_RhsGE"/>
</dbReference>
<comment type="caution">
    <text evidence="6">The sequence shown here is derived from an EMBL/GenBank/DDBJ whole genome shotgun (WGS) entry which is preliminary data.</text>
</comment>
<evidence type="ECO:0000256" key="2">
    <source>
        <dbReference type="ARBA" id="ARBA00005558"/>
    </source>
</evidence>
<dbReference type="InterPro" id="IPR054030">
    <property type="entry name" value="Gp5_Vgr_C"/>
</dbReference>
<dbReference type="PANTHER" id="PTHR32305:SF15">
    <property type="entry name" value="PROTEIN RHSA-RELATED"/>
    <property type="match status" value="1"/>
</dbReference>
<evidence type="ECO:0000259" key="5">
    <source>
        <dbReference type="Pfam" id="PF22178"/>
    </source>
</evidence>
<dbReference type="EMBL" id="JAPMXC010000003">
    <property type="protein sequence ID" value="MCY0388381.1"/>
    <property type="molecule type" value="Genomic_DNA"/>
</dbReference>
<feature type="domain" description="Gp5/Type VI secretion system Vgr protein OB-fold" evidence="4">
    <location>
        <begin position="372"/>
        <end position="439"/>
    </location>
</feature>
<dbReference type="InterPro" id="IPR017847">
    <property type="entry name" value="T6SS_RhsGE_Vgr_subset"/>
</dbReference>
<comment type="similarity">
    <text evidence="2">Belongs to the VgrG protein family.</text>
</comment>
<evidence type="ECO:0000313" key="6">
    <source>
        <dbReference type="EMBL" id="MCY0388381.1"/>
    </source>
</evidence>